<evidence type="ECO:0000259" key="4">
    <source>
        <dbReference type="PROSITE" id="PS51914"/>
    </source>
</evidence>
<organism evidence="5">
    <name type="scientific">Paramoeba aestuarina</name>
    <dbReference type="NCBI Taxonomy" id="180227"/>
    <lineage>
        <taxon>Eukaryota</taxon>
        <taxon>Amoebozoa</taxon>
        <taxon>Discosea</taxon>
        <taxon>Flabellinia</taxon>
        <taxon>Dactylopodida</taxon>
        <taxon>Paramoebidae</taxon>
        <taxon>Paramoeba</taxon>
    </lineage>
</organism>
<protein>
    <recommendedName>
        <fullName evidence="4">MRH domain-containing protein</fullName>
    </recommendedName>
</protein>
<evidence type="ECO:0000256" key="3">
    <source>
        <dbReference type="SAM" id="SignalP"/>
    </source>
</evidence>
<dbReference type="EMBL" id="HBKR01010478">
    <property type="protein sequence ID" value="CAE2295276.1"/>
    <property type="molecule type" value="Transcribed_RNA"/>
</dbReference>
<keyword evidence="2" id="KW-1015">Disulfide bond</keyword>
<evidence type="ECO:0000256" key="2">
    <source>
        <dbReference type="ARBA" id="ARBA00023157"/>
    </source>
</evidence>
<dbReference type="SUPFAM" id="SSF50911">
    <property type="entry name" value="Mannose 6-phosphate receptor domain"/>
    <property type="match status" value="1"/>
</dbReference>
<evidence type="ECO:0000313" key="5">
    <source>
        <dbReference type="EMBL" id="CAE2295276.1"/>
    </source>
</evidence>
<dbReference type="InterPro" id="IPR044865">
    <property type="entry name" value="MRH_dom"/>
</dbReference>
<keyword evidence="1 3" id="KW-0732">Signal</keyword>
<dbReference type="InterPro" id="IPR009011">
    <property type="entry name" value="Man6P_isomerase_rcpt-bd_dom_sf"/>
</dbReference>
<feature type="signal peptide" evidence="3">
    <location>
        <begin position="1"/>
        <end position="20"/>
    </location>
</feature>
<feature type="domain" description="MRH" evidence="4">
    <location>
        <begin position="26"/>
        <end position="177"/>
    </location>
</feature>
<dbReference type="AlphaFoldDB" id="A0A7S4KHK8"/>
<evidence type="ECO:0000256" key="1">
    <source>
        <dbReference type="ARBA" id="ARBA00022729"/>
    </source>
</evidence>
<accession>A0A7S4KHK8</accession>
<dbReference type="PROSITE" id="PS51914">
    <property type="entry name" value="MRH"/>
    <property type="match status" value="1"/>
</dbReference>
<dbReference type="Gene3D" id="2.70.130.10">
    <property type="entry name" value="Mannose-6-phosphate receptor binding domain"/>
    <property type="match status" value="1"/>
</dbReference>
<feature type="chain" id="PRO_5031404191" description="MRH domain-containing protein" evidence="3">
    <location>
        <begin position="21"/>
        <end position="179"/>
    </location>
</feature>
<gene>
    <name evidence="5" type="ORF">NAES01612_LOCUS6959</name>
</gene>
<sequence>MREWMLVVVVFAVVAVSVEAGGPTQWNCVYEVGGYKYDLTSANENPARSDGYYTAFGKDSDAVYYWKMCEGTPDPPVAYQSNYCDDSTFVCQTEKEVDFSTGEGPPTAKAYDNSGNGLILTALGGSIQNCGDGINRTMDMTVLCAPSAKYNGLTSNVDENGVCQYAVTLYLEAACGTKQ</sequence>
<name>A0A7S4KHK8_9EUKA</name>
<reference evidence="5" key="1">
    <citation type="submission" date="2021-01" db="EMBL/GenBank/DDBJ databases">
        <authorList>
            <person name="Corre E."/>
            <person name="Pelletier E."/>
            <person name="Niang G."/>
            <person name="Scheremetjew M."/>
            <person name="Finn R."/>
            <person name="Kale V."/>
            <person name="Holt S."/>
            <person name="Cochrane G."/>
            <person name="Meng A."/>
            <person name="Brown T."/>
            <person name="Cohen L."/>
        </authorList>
    </citation>
    <scope>NUCLEOTIDE SEQUENCE</scope>
    <source>
        <strain evidence="5">SoJaBio B1-5/56/2</strain>
    </source>
</reference>
<proteinExistence type="predicted"/>